<evidence type="ECO:0000256" key="8">
    <source>
        <dbReference type="ARBA" id="ARBA00023328"/>
    </source>
</evidence>
<feature type="domain" description="Kinetochore protein Nuf2 N-terminal" evidence="10">
    <location>
        <begin position="8"/>
        <end position="149"/>
    </location>
</feature>
<keyword evidence="7" id="KW-0131">Cell cycle</keyword>
<dbReference type="Gene3D" id="1.10.418.60">
    <property type="entry name" value="Ncd80 complex, Nuf2 subunit"/>
    <property type="match status" value="1"/>
</dbReference>
<dbReference type="OrthoDB" id="8194677at2759"/>
<keyword evidence="8" id="KW-0137">Centromere</keyword>
<feature type="coiled-coil region" evidence="9">
    <location>
        <begin position="378"/>
        <end position="412"/>
    </location>
</feature>
<keyword evidence="6 9" id="KW-0175">Coiled coil</keyword>
<sequence>MSGGGEVVPRLSFEEMRSEMSKYGVEITQGTLKNPTTEDMQGVYSMCIKHILNKDINNIRIEEFTGDLKSSMPSIDGIQILPNEGKNHLQAIGNLRFIRHCEQINKILCVENTLSYLFKPVSSHMTRLINAFIHFTKYKEQIYLDNEIKIKKIQEGKSEDFALDSELKGVKNELQSLLEHFEQIKNSVLSEKNKKRDYEEEIINNQNLLNAQQSTIISLRATKDKIANETNELIFQFSRFRQKKEDLEDQIVPSPEKLQEYNQELKNLLLQHMSYFESDKKKNEEIKNKINVADLCLKKLVELLTSLTSHFNDTIKYHIQKKEELKNLEKHLKTLKGDKDNLTMRKKDQEKILRDTEQYFAEQKAKWNAKVEGEEKNVLVVEKKVNQLYEQIDQLNRQADREAQEIDSIAKLIQDTLESYSRNFAVVDDLTERTRNSHAVLSTKVRTLVLPCAGKP</sequence>
<evidence type="ECO:0000256" key="5">
    <source>
        <dbReference type="ARBA" id="ARBA00022776"/>
    </source>
</evidence>
<evidence type="ECO:0000256" key="1">
    <source>
        <dbReference type="ARBA" id="ARBA00004584"/>
    </source>
</evidence>
<reference evidence="11 12" key="1">
    <citation type="submission" date="2014-03" db="EMBL/GenBank/DDBJ databases">
        <title>The Genome Sequence of Plasmodium fragile nilgiri.</title>
        <authorList>
            <consortium name="The Broad Institute Genomics Platform"/>
            <consortium name="The Broad Institute Genome Sequencing Center for Infectious Disease"/>
            <person name="Neafsey D."/>
            <person name="Duraisingh M."/>
            <person name="Young S.K."/>
            <person name="Zeng Q."/>
            <person name="Gargeya S."/>
            <person name="Abouelleil A."/>
            <person name="Alvarado L."/>
            <person name="Chapman S.B."/>
            <person name="Gainer-Dewar J."/>
            <person name="Goldberg J."/>
            <person name="Griggs A."/>
            <person name="Gujja S."/>
            <person name="Hansen M."/>
            <person name="Howarth C."/>
            <person name="Imamovic A."/>
            <person name="Larimer J."/>
            <person name="Pearson M."/>
            <person name="Poon T.W."/>
            <person name="Priest M."/>
            <person name="Roberts A."/>
            <person name="Saif S."/>
            <person name="Shea T."/>
            <person name="Sykes S."/>
            <person name="Wortman J."/>
            <person name="Nusbaum C."/>
            <person name="Birren B."/>
        </authorList>
    </citation>
    <scope>NUCLEOTIDE SEQUENCE [LARGE SCALE GENOMIC DNA]</scope>
    <source>
        <strain evidence="12">nilgiri</strain>
    </source>
</reference>
<dbReference type="RefSeq" id="XP_012333658.1">
    <property type="nucleotide sequence ID" value="XM_012478235.1"/>
</dbReference>
<comment type="similarity">
    <text evidence="2">Belongs to the NUF2 family.</text>
</comment>
<proteinExistence type="inferred from homology"/>
<dbReference type="OMA" id="YLKMEAH"/>
<keyword evidence="12" id="KW-1185">Reference proteome</keyword>
<comment type="subcellular location">
    <subcellularLocation>
        <location evidence="1">Chromosome</location>
        <location evidence="1">Centromere</location>
    </subcellularLocation>
</comment>
<feature type="coiled-coil region" evidence="9">
    <location>
        <begin position="318"/>
        <end position="345"/>
    </location>
</feature>
<evidence type="ECO:0000256" key="3">
    <source>
        <dbReference type="ARBA" id="ARBA00022454"/>
    </source>
</evidence>
<dbReference type="GO" id="GO:0051301">
    <property type="term" value="P:cell division"/>
    <property type="evidence" value="ECO:0007669"/>
    <property type="project" value="UniProtKB-KW"/>
</dbReference>
<dbReference type="GeneID" id="24265901"/>
<feature type="coiled-coil region" evidence="9">
    <location>
        <begin position="167"/>
        <end position="201"/>
    </location>
</feature>
<gene>
    <name evidence="11" type="ORF">AK88_00587</name>
</gene>
<evidence type="ECO:0000256" key="4">
    <source>
        <dbReference type="ARBA" id="ARBA00022618"/>
    </source>
</evidence>
<dbReference type="GO" id="GO:0031262">
    <property type="term" value="C:Ndc80 complex"/>
    <property type="evidence" value="ECO:0007669"/>
    <property type="project" value="InterPro"/>
</dbReference>
<accession>A0A0D9QRF3</accession>
<dbReference type="EMBL" id="KQ001649">
    <property type="protein sequence ID" value="KJP89629.1"/>
    <property type="molecule type" value="Genomic_DNA"/>
</dbReference>
<dbReference type="Pfam" id="PF03800">
    <property type="entry name" value="Nuf2"/>
    <property type="match status" value="1"/>
</dbReference>
<dbReference type="Proteomes" id="UP000054561">
    <property type="component" value="Unassembled WGS sequence"/>
</dbReference>
<evidence type="ECO:0000256" key="2">
    <source>
        <dbReference type="ARBA" id="ARBA00005498"/>
    </source>
</evidence>
<dbReference type="InterPro" id="IPR005549">
    <property type="entry name" value="Kinetochore_Nuf2_N"/>
</dbReference>
<organism evidence="11 12">
    <name type="scientific">Plasmodium fragile</name>
    <dbReference type="NCBI Taxonomy" id="5857"/>
    <lineage>
        <taxon>Eukaryota</taxon>
        <taxon>Sar</taxon>
        <taxon>Alveolata</taxon>
        <taxon>Apicomplexa</taxon>
        <taxon>Aconoidasida</taxon>
        <taxon>Haemosporida</taxon>
        <taxon>Plasmodiidae</taxon>
        <taxon>Plasmodium</taxon>
        <taxon>Plasmodium (Plasmodium)</taxon>
    </lineage>
</organism>
<evidence type="ECO:0000256" key="7">
    <source>
        <dbReference type="ARBA" id="ARBA00023306"/>
    </source>
</evidence>
<keyword evidence="5" id="KW-0498">Mitosis</keyword>
<evidence type="ECO:0000259" key="10">
    <source>
        <dbReference type="Pfam" id="PF03800"/>
    </source>
</evidence>
<dbReference type="InterPro" id="IPR038275">
    <property type="entry name" value="Nuf2_N_sf"/>
</dbReference>
<dbReference type="AlphaFoldDB" id="A0A0D9QRF3"/>
<evidence type="ECO:0000313" key="11">
    <source>
        <dbReference type="EMBL" id="KJP89629.1"/>
    </source>
</evidence>
<evidence type="ECO:0000256" key="6">
    <source>
        <dbReference type="ARBA" id="ARBA00023054"/>
    </source>
</evidence>
<keyword evidence="3" id="KW-0158">Chromosome</keyword>
<protein>
    <recommendedName>
        <fullName evidence="10">Kinetochore protein Nuf2 N-terminal domain-containing protein</fullName>
    </recommendedName>
</protein>
<dbReference type="VEuPathDB" id="PlasmoDB:AK88_00587"/>
<name>A0A0D9QRF3_PLAFR</name>
<keyword evidence="4" id="KW-0132">Cell division</keyword>
<evidence type="ECO:0000256" key="9">
    <source>
        <dbReference type="SAM" id="Coils"/>
    </source>
</evidence>
<evidence type="ECO:0000313" key="12">
    <source>
        <dbReference type="Proteomes" id="UP000054561"/>
    </source>
</evidence>